<sequence>MKIKIVGVDPALRNFGFAHALVDIETNEVEIVKLVLTTTEADKKTAKVVRKNSDDLNRAQLLHDALVHECKDATFAFVEVPVGSQSARAMASYGICVGVLTACPVPMIQLTPYEVKIAATGDKQAAKEEMIEWATGLHPDANWLMRAGKPILANEHLADAVAAVYAGLNTQQFKQAVAMLKSAKAA</sequence>
<dbReference type="EMBL" id="LR796176">
    <property type="protein sequence ID" value="CAB4123900.1"/>
    <property type="molecule type" value="Genomic_DNA"/>
</dbReference>
<dbReference type="EMBL" id="LR798268">
    <property type="protein sequence ID" value="CAB5219375.1"/>
    <property type="molecule type" value="Genomic_DNA"/>
</dbReference>
<evidence type="ECO:0000313" key="1">
    <source>
        <dbReference type="EMBL" id="CAB4121737.1"/>
    </source>
</evidence>
<evidence type="ECO:0000313" key="3">
    <source>
        <dbReference type="EMBL" id="CAB5219375.1"/>
    </source>
</evidence>
<proteinExistence type="predicted"/>
<evidence type="ECO:0000313" key="2">
    <source>
        <dbReference type="EMBL" id="CAB4123900.1"/>
    </source>
</evidence>
<accession>A0A6J5KUL3</accession>
<dbReference type="InterPro" id="IPR012337">
    <property type="entry name" value="RNaseH-like_sf"/>
</dbReference>
<reference evidence="2" key="1">
    <citation type="submission" date="2020-04" db="EMBL/GenBank/DDBJ databases">
        <authorList>
            <person name="Chiriac C."/>
            <person name="Salcher M."/>
            <person name="Ghai R."/>
            <person name="Kavagutti S V."/>
        </authorList>
    </citation>
    <scope>NUCLEOTIDE SEQUENCE</scope>
</reference>
<name>A0A6J5KUL3_9CAUD</name>
<dbReference type="InterPro" id="IPR036397">
    <property type="entry name" value="RNaseH_sf"/>
</dbReference>
<gene>
    <name evidence="3" type="ORF">UFOVP220_73</name>
    <name evidence="1" type="ORF">UFOVP26_15</name>
    <name evidence="2" type="ORF">UFOVP44_82</name>
</gene>
<organism evidence="2">
    <name type="scientific">uncultured Caudovirales phage</name>
    <dbReference type="NCBI Taxonomy" id="2100421"/>
    <lineage>
        <taxon>Viruses</taxon>
        <taxon>Duplodnaviria</taxon>
        <taxon>Heunggongvirae</taxon>
        <taxon>Uroviricota</taxon>
        <taxon>Caudoviricetes</taxon>
        <taxon>Peduoviridae</taxon>
        <taxon>Maltschvirus</taxon>
        <taxon>Maltschvirus maltsch</taxon>
    </lineage>
</organism>
<protein>
    <submittedName>
        <fullName evidence="2">RuvC Crossover junction endodeoxyribonuclease RuvC</fullName>
    </submittedName>
</protein>
<dbReference type="SUPFAM" id="SSF53098">
    <property type="entry name" value="Ribonuclease H-like"/>
    <property type="match status" value="1"/>
</dbReference>
<dbReference type="EMBL" id="LR796152">
    <property type="protein sequence ID" value="CAB4121737.1"/>
    <property type="molecule type" value="Genomic_DNA"/>
</dbReference>
<dbReference type="GO" id="GO:0003676">
    <property type="term" value="F:nucleic acid binding"/>
    <property type="evidence" value="ECO:0007669"/>
    <property type="project" value="InterPro"/>
</dbReference>
<dbReference type="Gene3D" id="3.30.420.10">
    <property type="entry name" value="Ribonuclease H-like superfamily/Ribonuclease H"/>
    <property type="match status" value="1"/>
</dbReference>